<accession>A0A0A9GB77</accession>
<reference evidence="2" key="1">
    <citation type="submission" date="2014-09" db="EMBL/GenBank/DDBJ databases">
        <authorList>
            <person name="Magalhaes I.L.F."/>
            <person name="Oliveira U."/>
            <person name="Santos F.R."/>
            <person name="Vidigal T.H.D.A."/>
            <person name="Brescovit A.D."/>
            <person name="Santos A.J."/>
        </authorList>
    </citation>
    <scope>NUCLEOTIDE SEQUENCE</scope>
    <source>
        <tissue evidence="2">Shoot tissue taken approximately 20 cm above the soil surface</tissue>
    </source>
</reference>
<name>A0A0A9GB77_ARUDO</name>
<protein>
    <submittedName>
        <fullName evidence="2">Uncharacterized protein</fullName>
    </submittedName>
</protein>
<sequence length="142" mass="15488">MTLKFSFVAELQVSSNWNILSLKFSPAGIIASISPFKQNHTSSFIPGGKMVTRSIKLDCRDDVNFLHILAGRALAEDLREPPLQRLRLRLRLRRLAVVAGARGIHGRPNVTRSHRGGTASGAPRVGEGRGRKVPGAEEVLGE</sequence>
<evidence type="ECO:0000256" key="1">
    <source>
        <dbReference type="SAM" id="MobiDB-lite"/>
    </source>
</evidence>
<reference evidence="2" key="2">
    <citation type="journal article" date="2015" name="Data Brief">
        <title>Shoot transcriptome of the giant reed, Arundo donax.</title>
        <authorList>
            <person name="Barrero R.A."/>
            <person name="Guerrero F.D."/>
            <person name="Moolhuijzen P."/>
            <person name="Goolsby J.A."/>
            <person name="Tidwell J."/>
            <person name="Bellgard S.E."/>
            <person name="Bellgard M.I."/>
        </authorList>
    </citation>
    <scope>NUCLEOTIDE SEQUENCE</scope>
    <source>
        <tissue evidence="2">Shoot tissue taken approximately 20 cm above the soil surface</tissue>
    </source>
</reference>
<evidence type="ECO:0000313" key="2">
    <source>
        <dbReference type="EMBL" id="JAE17938.1"/>
    </source>
</evidence>
<feature type="region of interest" description="Disordered" evidence="1">
    <location>
        <begin position="106"/>
        <end position="142"/>
    </location>
</feature>
<dbReference type="EMBL" id="GBRH01179958">
    <property type="protein sequence ID" value="JAE17938.1"/>
    <property type="molecule type" value="Transcribed_RNA"/>
</dbReference>
<dbReference type="AlphaFoldDB" id="A0A0A9GB77"/>
<organism evidence="2">
    <name type="scientific">Arundo donax</name>
    <name type="common">Giant reed</name>
    <name type="synonym">Donax arundinaceus</name>
    <dbReference type="NCBI Taxonomy" id="35708"/>
    <lineage>
        <taxon>Eukaryota</taxon>
        <taxon>Viridiplantae</taxon>
        <taxon>Streptophyta</taxon>
        <taxon>Embryophyta</taxon>
        <taxon>Tracheophyta</taxon>
        <taxon>Spermatophyta</taxon>
        <taxon>Magnoliopsida</taxon>
        <taxon>Liliopsida</taxon>
        <taxon>Poales</taxon>
        <taxon>Poaceae</taxon>
        <taxon>PACMAD clade</taxon>
        <taxon>Arundinoideae</taxon>
        <taxon>Arundineae</taxon>
        <taxon>Arundo</taxon>
    </lineage>
</organism>
<proteinExistence type="predicted"/>